<feature type="transmembrane region" description="Helical" evidence="1">
    <location>
        <begin position="107"/>
        <end position="129"/>
    </location>
</feature>
<organism evidence="2 3">
    <name type="scientific">Prauserella oleivorans</name>
    <dbReference type="NCBI Taxonomy" id="1478153"/>
    <lineage>
        <taxon>Bacteria</taxon>
        <taxon>Bacillati</taxon>
        <taxon>Actinomycetota</taxon>
        <taxon>Actinomycetes</taxon>
        <taxon>Pseudonocardiales</taxon>
        <taxon>Pseudonocardiaceae</taxon>
        <taxon>Prauserella</taxon>
    </lineage>
</organism>
<keyword evidence="3" id="KW-1185">Reference proteome</keyword>
<protein>
    <submittedName>
        <fullName evidence="2">Uncharacterized protein</fullName>
    </submittedName>
</protein>
<keyword evidence="1" id="KW-1133">Transmembrane helix</keyword>
<feature type="transmembrane region" description="Helical" evidence="1">
    <location>
        <begin position="79"/>
        <end position="100"/>
    </location>
</feature>
<dbReference type="EMBL" id="JBHUOF010000049">
    <property type="protein sequence ID" value="MFD2802664.1"/>
    <property type="molecule type" value="Genomic_DNA"/>
</dbReference>
<evidence type="ECO:0000313" key="3">
    <source>
        <dbReference type="Proteomes" id="UP001597478"/>
    </source>
</evidence>
<proteinExistence type="predicted"/>
<sequence length="236" mass="25729">MPGSYPPAGQFAPPGVPMRRPSTAPAYLCAALFLPAVVLTYVAAIVSTDGSVESTFDMHMLSALVAVTFSDDVTGNIDFAVSMSYTYLSVVLLFVVLLCIRLGFARWVGAALGFVAVVYYFCAMIYFLSNDATEMIVMPLVLVVLWLIPAVVAVLPPTGRAMRGYRPRPLMGMPMGPSGYGYSSRSTTAVAHRHRFPPNRRIRQQWATSGNTCASYWRRNRYRPDGAEGCRGPLGP</sequence>
<evidence type="ECO:0000313" key="2">
    <source>
        <dbReference type="EMBL" id="MFD2802664.1"/>
    </source>
</evidence>
<comment type="caution">
    <text evidence="2">The sequence shown here is derived from an EMBL/GenBank/DDBJ whole genome shotgun (WGS) entry which is preliminary data.</text>
</comment>
<name>A0ABW5WHL1_9PSEU</name>
<keyword evidence="1" id="KW-0472">Membrane</keyword>
<reference evidence="3" key="1">
    <citation type="journal article" date="2019" name="Int. J. Syst. Evol. Microbiol.">
        <title>The Global Catalogue of Microorganisms (GCM) 10K type strain sequencing project: providing services to taxonomists for standard genome sequencing and annotation.</title>
        <authorList>
            <consortium name="The Broad Institute Genomics Platform"/>
            <consortium name="The Broad Institute Genome Sequencing Center for Infectious Disease"/>
            <person name="Wu L."/>
            <person name="Ma J."/>
        </authorList>
    </citation>
    <scope>NUCLEOTIDE SEQUENCE [LARGE SCALE GENOMIC DNA]</scope>
    <source>
        <strain evidence="3">IBRC-M 10906</strain>
    </source>
</reference>
<keyword evidence="1" id="KW-0812">Transmembrane</keyword>
<dbReference type="RefSeq" id="WP_377396205.1">
    <property type="nucleotide sequence ID" value="NZ_JBHSAN010000054.1"/>
</dbReference>
<evidence type="ECO:0000256" key="1">
    <source>
        <dbReference type="SAM" id="Phobius"/>
    </source>
</evidence>
<feature type="transmembrane region" description="Helical" evidence="1">
    <location>
        <begin position="26"/>
        <end position="46"/>
    </location>
</feature>
<accession>A0ABW5WHL1</accession>
<dbReference type="Proteomes" id="UP001597478">
    <property type="component" value="Unassembled WGS sequence"/>
</dbReference>
<feature type="transmembrane region" description="Helical" evidence="1">
    <location>
        <begin position="135"/>
        <end position="156"/>
    </location>
</feature>
<gene>
    <name evidence="2" type="ORF">ACFS2C_25060</name>
</gene>